<dbReference type="InterPro" id="IPR042618">
    <property type="entry name" value="IQCG"/>
</dbReference>
<reference evidence="8 9" key="1">
    <citation type="journal article" date="2015" name="PLoS Pathog.">
        <title>Leptomonas seymouri: Adaptations to the Dixenous Life Cycle Analyzed by Genome Sequencing, Transcriptome Profiling and Co-infection with Leishmania donovani.</title>
        <authorList>
            <person name="Kraeva N."/>
            <person name="Butenko A."/>
            <person name="Hlavacova J."/>
            <person name="Kostygov A."/>
            <person name="Myskova J."/>
            <person name="Grybchuk D."/>
            <person name="Lestinova T."/>
            <person name="Votypka J."/>
            <person name="Volf P."/>
            <person name="Opperdoes F."/>
            <person name="Flegontov P."/>
            <person name="Lukes J."/>
            <person name="Yurchenko V."/>
        </authorList>
    </citation>
    <scope>NUCLEOTIDE SEQUENCE [LARGE SCALE GENOMIC DNA]</scope>
    <source>
        <strain evidence="8 9">ATCC 30220</strain>
    </source>
</reference>
<evidence type="ECO:0000256" key="7">
    <source>
        <dbReference type="SAM" id="MobiDB-lite"/>
    </source>
</evidence>
<feature type="coiled-coil region" evidence="6">
    <location>
        <begin position="446"/>
        <end position="505"/>
    </location>
</feature>
<proteinExistence type="predicted"/>
<gene>
    <name evidence="8" type="ORF">ABL78_6794</name>
</gene>
<sequence>MLADESNTAPTAASLSVDSARAKTSSHSPRSLLTRGGGNGNGNGNGGSNNANVSFRKSNTTTTAKRFNATPATSAAAAPVRDASSPTKELGASTIAPIDRVLLTGQPTFSTQVDFLTANRIVSAFERAVERLELLSLLDATGPVDDDAAAENKHSAGFSGSLRAGMMSPSGVGFSSTRGAAILQGKEHEISLTTAQKVSEVLAASQQQGSRGRPSVLELLAEQRLLERRYGELLVQTQPVVSLHPGEPQLRKQCFGTVHDAQQAALEQELAHVSSRLRDTNRLLCTQLQDNPQDADNWTKISNERSELTALLKDVITELTTGYKEAFQHHPQHLRKNESSNHTHRLSSVAPQRAHTANSDAGDHGTHINSTSDSPASHAIGVNPSTFTHSNSESGSQQATLKRFGSTVQRRRASRTTFQAPRIPLASSYHQFAVKVLQEEAAQQWADDVLAKESALNQNVKQLQADLVREREMREKDVAERKARVLELQLELRRLKSAMQQRTEAAKARGEAATEGLQRDGAVEINEVSKTTQRNELLLAVEADTHSAFAEFLRQRTAATDALASEWEAKTQRELKKKEAAKIDVENSRQSCAQRLADLEQEQTIQLELRKQRDTKTKEEEEERQRIEDQRAAEYAAASVLEAALKAMMTRQTLAKLKKGSKKKKNKKS</sequence>
<keyword evidence="3" id="KW-0963">Cytoplasm</keyword>
<evidence type="ECO:0000313" key="8">
    <source>
        <dbReference type="EMBL" id="KPI84148.1"/>
    </source>
</evidence>
<name>A0A0N1PCM9_LEPSE</name>
<dbReference type="OrthoDB" id="10254713at2759"/>
<dbReference type="AlphaFoldDB" id="A0A0N1PCM9"/>
<keyword evidence="6" id="KW-0175">Coiled coil</keyword>
<protein>
    <recommendedName>
        <fullName evidence="10">Dynein regulatory complex protein 9</fullName>
    </recommendedName>
</protein>
<feature type="compositionally biased region" description="Polar residues" evidence="7">
    <location>
        <begin position="53"/>
        <end position="65"/>
    </location>
</feature>
<feature type="compositionally biased region" description="Polar residues" evidence="7">
    <location>
        <begin position="383"/>
        <end position="400"/>
    </location>
</feature>
<evidence type="ECO:0000313" key="9">
    <source>
        <dbReference type="Proteomes" id="UP000038009"/>
    </source>
</evidence>
<organism evidence="8 9">
    <name type="scientific">Leptomonas seymouri</name>
    <dbReference type="NCBI Taxonomy" id="5684"/>
    <lineage>
        <taxon>Eukaryota</taxon>
        <taxon>Discoba</taxon>
        <taxon>Euglenozoa</taxon>
        <taxon>Kinetoplastea</taxon>
        <taxon>Metakinetoplastina</taxon>
        <taxon>Trypanosomatida</taxon>
        <taxon>Trypanosomatidae</taxon>
        <taxon>Leishmaniinae</taxon>
        <taxon>Leptomonas</taxon>
    </lineage>
</organism>
<dbReference type="EMBL" id="LJSK01000285">
    <property type="protein sequence ID" value="KPI84148.1"/>
    <property type="molecule type" value="Genomic_DNA"/>
</dbReference>
<dbReference type="VEuPathDB" id="TriTrypDB:Lsey_0285_0050"/>
<dbReference type="PANTHER" id="PTHR14871:SF1">
    <property type="entry name" value="DYNEIN REGULATORY COMPLEX PROTEIN 9"/>
    <property type="match status" value="1"/>
</dbReference>
<feature type="compositionally biased region" description="Polar residues" evidence="7">
    <location>
        <begin position="1"/>
        <end position="31"/>
    </location>
</feature>
<dbReference type="PANTHER" id="PTHR14871">
    <property type="entry name" value="DYNEIN REGULATORY COMPLEX PROTEIN 9"/>
    <property type="match status" value="1"/>
</dbReference>
<feature type="region of interest" description="Disordered" evidence="7">
    <location>
        <begin position="329"/>
        <end position="413"/>
    </location>
</feature>
<keyword evidence="9" id="KW-1185">Reference proteome</keyword>
<dbReference type="GO" id="GO:0005737">
    <property type="term" value="C:cytoplasm"/>
    <property type="evidence" value="ECO:0007669"/>
    <property type="project" value="TreeGrafter"/>
</dbReference>
<feature type="region of interest" description="Disordered" evidence="7">
    <location>
        <begin position="610"/>
        <end position="630"/>
    </location>
</feature>
<feature type="compositionally biased region" description="Low complexity" evidence="7">
    <location>
        <begin position="69"/>
        <end position="86"/>
    </location>
</feature>
<evidence type="ECO:0000256" key="2">
    <source>
        <dbReference type="ARBA" id="ARBA00004316"/>
    </source>
</evidence>
<evidence type="ECO:0000256" key="4">
    <source>
        <dbReference type="ARBA" id="ARBA00023212"/>
    </source>
</evidence>
<dbReference type="OMA" id="CTQLQDN"/>
<evidence type="ECO:0000256" key="3">
    <source>
        <dbReference type="ARBA" id="ARBA00022490"/>
    </source>
</evidence>
<keyword evidence="5" id="KW-0966">Cell projection</keyword>
<accession>A0A0N1PCM9</accession>
<feature type="region of interest" description="Disordered" evidence="7">
    <location>
        <begin position="1"/>
        <end position="91"/>
    </location>
</feature>
<dbReference type="Proteomes" id="UP000038009">
    <property type="component" value="Unassembled WGS sequence"/>
</dbReference>
<evidence type="ECO:0000256" key="5">
    <source>
        <dbReference type="ARBA" id="ARBA00023273"/>
    </source>
</evidence>
<keyword evidence="4" id="KW-0206">Cytoskeleton</keyword>
<evidence type="ECO:0008006" key="10">
    <source>
        <dbReference type="Google" id="ProtNLM"/>
    </source>
</evidence>
<evidence type="ECO:0000256" key="1">
    <source>
        <dbReference type="ARBA" id="ARBA00004245"/>
    </source>
</evidence>
<comment type="subcellular location">
    <subcellularLocation>
        <location evidence="2">Cell projection</location>
    </subcellularLocation>
    <subcellularLocation>
        <location evidence="1">Cytoplasm</location>
        <location evidence="1">Cytoskeleton</location>
    </subcellularLocation>
</comment>
<dbReference type="GO" id="GO:0044782">
    <property type="term" value="P:cilium organization"/>
    <property type="evidence" value="ECO:0007669"/>
    <property type="project" value="TreeGrafter"/>
</dbReference>
<feature type="compositionally biased region" description="Gly residues" evidence="7">
    <location>
        <begin position="35"/>
        <end position="47"/>
    </location>
</feature>
<evidence type="ECO:0000256" key="6">
    <source>
        <dbReference type="SAM" id="Coils"/>
    </source>
</evidence>
<dbReference type="GO" id="GO:0031514">
    <property type="term" value="C:motile cilium"/>
    <property type="evidence" value="ECO:0007669"/>
    <property type="project" value="TreeGrafter"/>
</dbReference>
<comment type="caution">
    <text evidence="8">The sequence shown here is derived from an EMBL/GenBank/DDBJ whole genome shotgun (WGS) entry which is preliminary data.</text>
</comment>
<dbReference type="GO" id="GO:0005856">
    <property type="term" value="C:cytoskeleton"/>
    <property type="evidence" value="ECO:0007669"/>
    <property type="project" value="UniProtKB-SubCell"/>
</dbReference>